<keyword evidence="4" id="KW-1003">Cell membrane</keyword>
<dbReference type="GO" id="GO:0006865">
    <property type="term" value="P:amino acid transport"/>
    <property type="evidence" value="ECO:0007669"/>
    <property type="project" value="TreeGrafter"/>
</dbReference>
<name>G9AAT8_SINF1</name>
<evidence type="ECO:0000256" key="10">
    <source>
        <dbReference type="SAM" id="MobiDB-lite"/>
    </source>
</evidence>
<dbReference type="AlphaFoldDB" id="G9AAT8"/>
<dbReference type="PANTHER" id="PTHR30614:SF10">
    <property type="entry name" value="ARGININE ABC TRANSPORTER PERMEASE PROTEIN ARTM"/>
    <property type="match status" value="1"/>
</dbReference>
<evidence type="ECO:0000256" key="8">
    <source>
        <dbReference type="ARBA" id="ARBA00023136"/>
    </source>
</evidence>
<dbReference type="Proteomes" id="UP000007735">
    <property type="component" value="Chromosome"/>
</dbReference>
<feature type="domain" description="ABC transmembrane type-1" evidence="11">
    <location>
        <begin position="385"/>
        <end position="586"/>
    </location>
</feature>
<feature type="transmembrane region" description="Helical" evidence="9">
    <location>
        <begin position="352"/>
        <end position="371"/>
    </location>
</feature>
<dbReference type="InterPro" id="IPR035906">
    <property type="entry name" value="MetI-like_sf"/>
</dbReference>
<feature type="compositionally biased region" description="Basic residues" evidence="10">
    <location>
        <begin position="178"/>
        <end position="187"/>
    </location>
</feature>
<sequence length="598" mass="67650">MLRLQGRSRPGHRRSRTGRRRRATQGRDGTQGQDQRGDQGDPRQRHLRHLLEEVLRLRHLRRLTAEGRRSDDCRPLISEERGGHGCGFPHQLEPTRARGARLGRRAVAGLPAFGGDRHRRLCARIAARNRRRLRQALWRAGAARPARVLHDHRPGRARARPHPASLLCRHRSPESGSRRHGNRGRRYQRPDGGHLRHWSRAGRLFDRGAARRDQGGACRADRGGAGLWDVADQGSQAHHPARHAALCYPGPCQSLADRHEGHGAACRRRLQRIDARHAPGGRHHQGVFPVLLRGRRTLSRPDSRLQPVHRYHRTARPARLRGAAMTDETTHALALVPEDLPKPENFLKPHRIVLMLLFAGLVVAVAVFMRWDWLPRYLPRLGSGILVSLAMLFSTAILGFLLAVPLGLVQVTGPWFLRVPARLFCTVIRGTPLLLQLWLLYYGLGSLFPQFPWIRHSFLWPYLREAWPYGVAALTLSFAAYEGEVMRGAFAGVPQGELEAARAYGMGRWTTFRRIWLPRAVHRALPTLNGETVLQLKSTPLVATITVVDVYAVISKVRQETYLTYEPLLLLALIYMCLTGILVVAFRYFENRIPTRGA</sequence>
<evidence type="ECO:0000313" key="12">
    <source>
        <dbReference type="EMBL" id="CCE94718.1"/>
    </source>
</evidence>
<dbReference type="SUPFAM" id="SSF161098">
    <property type="entry name" value="MetI-like"/>
    <property type="match status" value="1"/>
</dbReference>
<reference evidence="12 13" key="1">
    <citation type="journal article" date="2012" name="J. Bacteriol.">
        <title>Genome sequence of the soybean symbiont Sinorhizobium fredii HH103.</title>
        <authorList>
            <person name="Weidner S."/>
            <person name="Becker A."/>
            <person name="Bonilla I."/>
            <person name="Jaenicke S."/>
            <person name="Lloret J."/>
            <person name="Margaret I."/>
            <person name="Puhler A."/>
            <person name="Ruiz-Sainz J.E."/>
            <person name="Schneiker-Bekel S."/>
            <person name="Szczepanowski R."/>
            <person name="Vinardell J.M."/>
            <person name="Zehner S."/>
            <person name="Gottfert M."/>
        </authorList>
    </citation>
    <scope>NUCLEOTIDE SEQUENCE [LARGE SCALE GENOMIC DNA]</scope>
    <source>
        <strain evidence="12 13">HH103</strain>
    </source>
</reference>
<keyword evidence="6 9" id="KW-0812">Transmembrane</keyword>
<organism evidence="12 13">
    <name type="scientific">Sinorhizobium fredii (strain HH103)</name>
    <dbReference type="NCBI Taxonomy" id="1117943"/>
    <lineage>
        <taxon>Bacteria</taxon>
        <taxon>Pseudomonadati</taxon>
        <taxon>Pseudomonadota</taxon>
        <taxon>Alphaproteobacteria</taxon>
        <taxon>Hyphomicrobiales</taxon>
        <taxon>Rhizobiaceae</taxon>
        <taxon>Sinorhizobium/Ensifer group</taxon>
        <taxon>Sinorhizobium</taxon>
    </lineage>
</organism>
<keyword evidence="5" id="KW-0997">Cell inner membrane</keyword>
<evidence type="ECO:0000256" key="5">
    <source>
        <dbReference type="ARBA" id="ARBA00022519"/>
    </source>
</evidence>
<dbReference type="STRING" id="1117943.SFHH103_00214"/>
<dbReference type="Gene3D" id="1.10.3720.10">
    <property type="entry name" value="MetI-like"/>
    <property type="match status" value="1"/>
</dbReference>
<evidence type="ECO:0000313" key="13">
    <source>
        <dbReference type="Proteomes" id="UP000007735"/>
    </source>
</evidence>
<evidence type="ECO:0000256" key="9">
    <source>
        <dbReference type="RuleBase" id="RU363032"/>
    </source>
</evidence>
<evidence type="ECO:0000259" key="11">
    <source>
        <dbReference type="PROSITE" id="PS50928"/>
    </source>
</evidence>
<evidence type="ECO:0000256" key="6">
    <source>
        <dbReference type="ARBA" id="ARBA00022692"/>
    </source>
</evidence>
<dbReference type="KEGG" id="sfh:SFHH103_00214"/>
<proteinExistence type="inferred from homology"/>
<dbReference type="PANTHER" id="PTHR30614">
    <property type="entry name" value="MEMBRANE COMPONENT OF AMINO ACID ABC TRANSPORTER"/>
    <property type="match status" value="1"/>
</dbReference>
<keyword evidence="7 9" id="KW-1133">Transmembrane helix</keyword>
<accession>G9AAT8</accession>
<comment type="subcellular location">
    <subcellularLocation>
        <location evidence="1">Cell inner membrane</location>
        <topology evidence="1">Multi-pass membrane protein</topology>
    </subcellularLocation>
    <subcellularLocation>
        <location evidence="9">Cell membrane</location>
        <topology evidence="9">Multi-pass membrane protein</topology>
    </subcellularLocation>
</comment>
<evidence type="ECO:0000256" key="3">
    <source>
        <dbReference type="ARBA" id="ARBA00022448"/>
    </source>
</evidence>
<dbReference type="GO" id="GO:0022857">
    <property type="term" value="F:transmembrane transporter activity"/>
    <property type="evidence" value="ECO:0007669"/>
    <property type="project" value="InterPro"/>
</dbReference>
<evidence type="ECO:0000256" key="7">
    <source>
        <dbReference type="ARBA" id="ARBA00022989"/>
    </source>
</evidence>
<dbReference type="HOGENOM" id="CLU_456243_0_0_5"/>
<feature type="transmembrane region" description="Helical" evidence="9">
    <location>
        <begin position="421"/>
        <end position="444"/>
    </location>
</feature>
<dbReference type="eggNOG" id="COG4160">
    <property type="taxonomic scope" value="Bacteria"/>
</dbReference>
<feature type="compositionally biased region" description="Basic and acidic residues" evidence="10">
    <location>
        <begin position="35"/>
        <end position="44"/>
    </location>
</feature>
<dbReference type="InterPro" id="IPR000515">
    <property type="entry name" value="MetI-like"/>
</dbReference>
<feature type="region of interest" description="Disordered" evidence="10">
    <location>
        <begin position="1"/>
        <end position="44"/>
    </location>
</feature>
<dbReference type="GO" id="GO:0043190">
    <property type="term" value="C:ATP-binding cassette (ABC) transporter complex"/>
    <property type="evidence" value="ECO:0007669"/>
    <property type="project" value="InterPro"/>
</dbReference>
<protein>
    <submittedName>
        <fullName evidence="12">Octopine transport system permease protein occM</fullName>
    </submittedName>
</protein>
<evidence type="ECO:0000256" key="1">
    <source>
        <dbReference type="ARBA" id="ARBA00004429"/>
    </source>
</evidence>
<dbReference type="NCBIfam" id="TIGR01726">
    <property type="entry name" value="HEQRo_perm_3TM"/>
    <property type="match status" value="1"/>
</dbReference>
<evidence type="ECO:0000256" key="4">
    <source>
        <dbReference type="ARBA" id="ARBA00022475"/>
    </source>
</evidence>
<keyword evidence="8 9" id="KW-0472">Membrane</keyword>
<dbReference type="InterPro" id="IPR010065">
    <property type="entry name" value="AA_ABC_transptr_permease_3TM"/>
</dbReference>
<feature type="transmembrane region" description="Helical" evidence="9">
    <location>
        <begin position="568"/>
        <end position="589"/>
    </location>
</feature>
<dbReference type="Pfam" id="PF00528">
    <property type="entry name" value="BPD_transp_1"/>
    <property type="match status" value="1"/>
</dbReference>
<dbReference type="PROSITE" id="PS50928">
    <property type="entry name" value="ABC_TM1"/>
    <property type="match status" value="1"/>
</dbReference>
<feature type="transmembrane region" description="Helical" evidence="9">
    <location>
        <begin position="383"/>
        <end position="409"/>
    </location>
</feature>
<keyword evidence="3 9" id="KW-0813">Transport</keyword>
<comment type="similarity">
    <text evidence="2">Belongs to the binding-protein-dependent transport system permease family. HisMQ subfamily.</text>
</comment>
<dbReference type="CDD" id="cd06261">
    <property type="entry name" value="TM_PBP2"/>
    <property type="match status" value="1"/>
</dbReference>
<dbReference type="InterPro" id="IPR043429">
    <property type="entry name" value="ArtM/GltK/GlnP/TcyL/YhdX-like"/>
</dbReference>
<evidence type="ECO:0000256" key="2">
    <source>
        <dbReference type="ARBA" id="ARBA00010072"/>
    </source>
</evidence>
<feature type="compositionally biased region" description="Basic residues" evidence="10">
    <location>
        <begin position="9"/>
        <end position="24"/>
    </location>
</feature>
<gene>
    <name evidence="12" type="primary">occm1</name>
    <name evidence="12" type="ordered locus">SFHH103_00214</name>
</gene>
<feature type="region of interest" description="Disordered" evidence="10">
    <location>
        <begin position="154"/>
        <end position="199"/>
    </location>
</feature>
<dbReference type="PATRIC" id="fig|380.5.peg.230"/>
<dbReference type="EMBL" id="HE616890">
    <property type="protein sequence ID" value="CCE94718.1"/>
    <property type="molecule type" value="Genomic_DNA"/>
</dbReference>